<dbReference type="Gene3D" id="1.10.357.110">
    <property type="entry name" value="Vacuolar protein sorting-associated protein 53, C-terminus"/>
    <property type="match status" value="1"/>
</dbReference>
<keyword evidence="5" id="KW-0967">Endosome</keyword>
<evidence type="ECO:0000256" key="6">
    <source>
        <dbReference type="ARBA" id="ARBA00023034"/>
    </source>
</evidence>
<dbReference type="PANTHER" id="PTHR12820:SF0">
    <property type="entry name" value="VACUOLAR PROTEIN SORTING-ASSOCIATED PROTEIN 53 HOMOLOG"/>
    <property type="match status" value="1"/>
</dbReference>
<dbReference type="Pfam" id="PF16854">
    <property type="entry name" value="VPS53_C"/>
    <property type="match status" value="1"/>
</dbReference>
<comment type="subcellular location">
    <subcellularLocation>
        <location evidence="2">Endosome membrane</location>
        <topology evidence="2">Peripheral membrane protein</topology>
    </subcellularLocation>
    <subcellularLocation>
        <location evidence="1">Golgi apparatus</location>
        <location evidence="1">trans-Golgi network membrane</location>
        <topology evidence="1">Peripheral membrane protein</topology>
    </subcellularLocation>
</comment>
<evidence type="ECO:0000256" key="8">
    <source>
        <dbReference type="SAM" id="Coils"/>
    </source>
</evidence>
<dbReference type="GO" id="GO:0000938">
    <property type="term" value="C:GARP complex"/>
    <property type="evidence" value="ECO:0007669"/>
    <property type="project" value="InterPro"/>
</dbReference>
<dbReference type="GO" id="GO:0005829">
    <property type="term" value="C:cytosol"/>
    <property type="evidence" value="ECO:0007669"/>
    <property type="project" value="GOC"/>
</dbReference>
<dbReference type="InterPro" id="IPR038260">
    <property type="entry name" value="Vps53_C_sf"/>
</dbReference>
<evidence type="ECO:0000256" key="3">
    <source>
        <dbReference type="ARBA" id="ARBA00008628"/>
    </source>
</evidence>
<evidence type="ECO:0000256" key="7">
    <source>
        <dbReference type="ARBA" id="ARBA00023136"/>
    </source>
</evidence>
<proteinExistence type="inferred from homology"/>
<evidence type="ECO:0000256" key="5">
    <source>
        <dbReference type="ARBA" id="ARBA00022753"/>
    </source>
</evidence>
<dbReference type="PANTHER" id="PTHR12820">
    <property type="entry name" value="VACUOLAR SORTING PROTEIN 53"/>
    <property type="match status" value="1"/>
</dbReference>
<dbReference type="InterPro" id="IPR039766">
    <property type="entry name" value="Vps53"/>
</dbReference>
<dbReference type="AlphaFoldDB" id="A0A6G1SPN2"/>
<evidence type="ECO:0000313" key="11">
    <source>
        <dbReference type="EMBL" id="MDE52161.1"/>
    </source>
</evidence>
<gene>
    <name evidence="11" type="primary">VPS53</name>
    <name evidence="11" type="ORF">g.2594</name>
</gene>
<dbReference type="GO" id="GO:0010008">
    <property type="term" value="C:endosome membrane"/>
    <property type="evidence" value="ECO:0007669"/>
    <property type="project" value="UniProtKB-SubCell"/>
</dbReference>
<accession>A0A6G1SPN2</accession>
<keyword evidence="6" id="KW-0333">Golgi apparatus</keyword>
<dbReference type="InterPro" id="IPR007234">
    <property type="entry name" value="Vps53_N"/>
</dbReference>
<evidence type="ECO:0000259" key="10">
    <source>
        <dbReference type="Pfam" id="PF16854"/>
    </source>
</evidence>
<dbReference type="InterPro" id="IPR031745">
    <property type="entry name" value="Vps53_C"/>
</dbReference>
<evidence type="ECO:0000256" key="4">
    <source>
        <dbReference type="ARBA" id="ARBA00014103"/>
    </source>
</evidence>
<protein>
    <recommendedName>
        <fullName evidence="4">Vacuolar protein sorting-associated protein 53 homolog</fullName>
    </recommendedName>
</protein>
<name>A0A6G1SPN2_9ACAR</name>
<feature type="domain" description="Vps53 C-terminal" evidence="10">
    <location>
        <begin position="650"/>
        <end position="733"/>
    </location>
</feature>
<keyword evidence="8" id="KW-0175">Coiled coil</keyword>
<dbReference type="GO" id="GO:0042147">
    <property type="term" value="P:retrograde transport, endosome to Golgi"/>
    <property type="evidence" value="ECO:0007669"/>
    <property type="project" value="InterPro"/>
</dbReference>
<keyword evidence="7" id="KW-0472">Membrane</keyword>
<feature type="domain" description="Vps53 N-terminal" evidence="9">
    <location>
        <begin position="12"/>
        <end position="391"/>
    </location>
</feature>
<dbReference type="Pfam" id="PF04100">
    <property type="entry name" value="Vps53_N"/>
    <property type="match status" value="1"/>
</dbReference>
<organism evidence="11">
    <name type="scientific">Aceria tosichella</name>
    <name type="common">wheat curl mite</name>
    <dbReference type="NCBI Taxonomy" id="561515"/>
    <lineage>
        <taxon>Eukaryota</taxon>
        <taxon>Metazoa</taxon>
        <taxon>Ecdysozoa</taxon>
        <taxon>Arthropoda</taxon>
        <taxon>Chelicerata</taxon>
        <taxon>Arachnida</taxon>
        <taxon>Acari</taxon>
        <taxon>Acariformes</taxon>
        <taxon>Trombidiformes</taxon>
        <taxon>Prostigmata</taxon>
        <taxon>Eupodina</taxon>
        <taxon>Eriophyoidea</taxon>
        <taxon>Eriophyidae</taxon>
        <taxon>Eriophyinae</taxon>
        <taxon>Aceriini</taxon>
        <taxon>Aceria</taxon>
    </lineage>
</organism>
<evidence type="ECO:0000259" key="9">
    <source>
        <dbReference type="Pfam" id="PF04100"/>
    </source>
</evidence>
<evidence type="ECO:0000256" key="2">
    <source>
        <dbReference type="ARBA" id="ARBA00004481"/>
    </source>
</evidence>
<reference evidence="11" key="1">
    <citation type="submission" date="2018-10" db="EMBL/GenBank/DDBJ databases">
        <title>Transcriptome assembly of Aceria tosichella (Wheat curl mite) Type 2.</title>
        <authorList>
            <person name="Scully E.D."/>
            <person name="Geib S.M."/>
            <person name="Palmer N.A."/>
            <person name="Gupta A.K."/>
            <person name="Sarath G."/>
            <person name="Tatineni S."/>
        </authorList>
    </citation>
    <scope>NUCLEOTIDE SEQUENCE</scope>
    <source>
        <strain evidence="11">LincolnNE</strain>
    </source>
</reference>
<dbReference type="EMBL" id="GGYP01007390">
    <property type="protein sequence ID" value="MDE52161.1"/>
    <property type="molecule type" value="Transcribed_RNA"/>
</dbReference>
<comment type="similarity">
    <text evidence="3">Belongs to the VPS53 family.</text>
</comment>
<feature type="coiled-coil region" evidence="8">
    <location>
        <begin position="36"/>
        <end position="109"/>
    </location>
</feature>
<evidence type="ECO:0000256" key="1">
    <source>
        <dbReference type="ARBA" id="ARBA00004150"/>
    </source>
</evidence>
<sequence>MPNYEPNYDDPEFDVIDCINKQFPNEQSLATIDEHIASVRERIRQHDEEISQAVRSQTIIERDGRDELYRATTIISELMQRINDMKCQAKKSEQTVNEITCDIKQLDNAKRNLTSAVTMLNNLHILVESVEKLKEIYNKNEYRQTASILAGIQDVMTQFVDYKHIPQISHLSNEIERLCDNINERINLDFKRVFEVPRAKNSIGKDDIKLIAEACLVVSLLGHETREKLINWFLELQLTEYSALFKDSQLSMSSLNGVDKRYSWLKKHLLEFEEKYGYLFPPPWQMSERMAIEFCNKTREGLTRVMSSNPNEVKLDSFVFAMNKTTAFESLLTKRFNDDSNSPTEDTQDNSNRMQRFDGIISSCFEPYSNVFIRAQEAAIQKLHEQFIDEHQKAMKASSKDQTSIVFQSSNKLFQQYKNSLVQCVQLTNKTLLLDLHEVFKRYLREYAFKVLQIHLKSPNSNSTNLNKTLTDAPSGKMFSVATYGAAGLLQSLLRDDAGRNKVEPNHVCSVILTADYCLETTQQLEKKLKERIDPSLVERVDFRSELDIFNELINGCIQLLIQHIEFNCESGFISMIKTQWSSVETPVRHSPFVDDIITSLQTQIPLVRNYLKEGRKYFVQLCNKFVTLFTHKYITNLFRCKLLSQGGAEQLLLDTHTLKKSLINLPCYNSEIKTAPASYTKAAIKGMTKAEMILKVVLVPHNSVESFIESYFKLLPESNPVEFQRILEVKGLKKSEASQLLDAYNKFVADNANDCK</sequence>